<evidence type="ECO:0000256" key="4">
    <source>
        <dbReference type="ARBA" id="ARBA00023136"/>
    </source>
</evidence>
<feature type="transmembrane region" description="Helical" evidence="5">
    <location>
        <begin position="51"/>
        <end position="73"/>
    </location>
</feature>
<dbReference type="InterPro" id="IPR020846">
    <property type="entry name" value="MFS_dom"/>
</dbReference>
<feature type="transmembrane region" description="Helical" evidence="5">
    <location>
        <begin position="169"/>
        <end position="189"/>
    </location>
</feature>
<feature type="domain" description="Major facilitator superfamily (MFS) profile" evidence="6">
    <location>
        <begin position="1"/>
        <end position="504"/>
    </location>
</feature>
<dbReference type="HOGENOM" id="CLU_000960_22_0_1"/>
<dbReference type="Pfam" id="PF07690">
    <property type="entry name" value="MFS_1"/>
    <property type="match status" value="1"/>
</dbReference>
<evidence type="ECO:0000256" key="5">
    <source>
        <dbReference type="SAM" id="Phobius"/>
    </source>
</evidence>
<dbReference type="AlphaFoldDB" id="R0I4X0"/>
<evidence type="ECO:0000313" key="7">
    <source>
        <dbReference type="EMBL" id="EOA80705.1"/>
    </source>
</evidence>
<dbReference type="InterPro" id="IPR011701">
    <property type="entry name" value="MFS"/>
</dbReference>
<dbReference type="RefSeq" id="XP_008031349.1">
    <property type="nucleotide sequence ID" value="XM_008033158.1"/>
</dbReference>
<name>R0I4X0_EXST2</name>
<keyword evidence="2 5" id="KW-0812">Transmembrane</keyword>
<feature type="transmembrane region" description="Helical" evidence="5">
    <location>
        <begin position="476"/>
        <end position="499"/>
    </location>
</feature>
<keyword evidence="3 5" id="KW-1133">Transmembrane helix</keyword>
<feature type="transmembrane region" description="Helical" evidence="5">
    <location>
        <begin position="367"/>
        <end position="386"/>
    </location>
</feature>
<comment type="subcellular location">
    <subcellularLocation>
        <location evidence="1">Membrane</location>
        <topology evidence="1">Multi-pass membrane protein</topology>
    </subcellularLocation>
</comment>
<reference evidence="7 8" key="2">
    <citation type="journal article" date="2013" name="PLoS Genet.">
        <title>Comparative genome structure, secondary metabolite, and effector coding capacity across Cochliobolus pathogens.</title>
        <authorList>
            <person name="Condon B.J."/>
            <person name="Leng Y."/>
            <person name="Wu D."/>
            <person name="Bushley K.E."/>
            <person name="Ohm R.A."/>
            <person name="Otillar R."/>
            <person name="Martin J."/>
            <person name="Schackwitz W."/>
            <person name="Grimwood J."/>
            <person name="MohdZainudin N."/>
            <person name="Xue C."/>
            <person name="Wang R."/>
            <person name="Manning V.A."/>
            <person name="Dhillon B."/>
            <person name="Tu Z.J."/>
            <person name="Steffenson B.J."/>
            <person name="Salamov A."/>
            <person name="Sun H."/>
            <person name="Lowry S."/>
            <person name="LaButti K."/>
            <person name="Han J."/>
            <person name="Copeland A."/>
            <person name="Lindquist E."/>
            <person name="Barry K."/>
            <person name="Schmutz J."/>
            <person name="Baker S.E."/>
            <person name="Ciuffetti L.M."/>
            <person name="Grigoriev I.V."/>
            <person name="Zhong S."/>
            <person name="Turgeon B.G."/>
        </authorList>
    </citation>
    <scope>NUCLEOTIDE SEQUENCE [LARGE SCALE GENOMIC DNA]</scope>
    <source>
        <strain evidence="8">28A</strain>
    </source>
</reference>
<feature type="transmembrane region" description="Helical" evidence="5">
    <location>
        <begin position="406"/>
        <end position="426"/>
    </location>
</feature>
<evidence type="ECO:0000313" key="8">
    <source>
        <dbReference type="Proteomes" id="UP000016935"/>
    </source>
</evidence>
<dbReference type="GO" id="GO:0005886">
    <property type="term" value="C:plasma membrane"/>
    <property type="evidence" value="ECO:0007669"/>
    <property type="project" value="TreeGrafter"/>
</dbReference>
<accession>R0I4X0</accession>
<dbReference type="EMBL" id="KB908877">
    <property type="protein sequence ID" value="EOA80705.1"/>
    <property type="molecule type" value="Genomic_DNA"/>
</dbReference>
<feature type="transmembrane region" description="Helical" evidence="5">
    <location>
        <begin position="139"/>
        <end position="157"/>
    </location>
</feature>
<dbReference type="PROSITE" id="PS50850">
    <property type="entry name" value="MFS"/>
    <property type="match status" value="1"/>
</dbReference>
<feature type="transmembrane region" description="Helical" evidence="5">
    <location>
        <begin position="275"/>
        <end position="296"/>
    </location>
</feature>
<dbReference type="Gene3D" id="1.20.1720.10">
    <property type="entry name" value="Multidrug resistance protein D"/>
    <property type="match status" value="1"/>
</dbReference>
<dbReference type="eggNOG" id="KOG0254">
    <property type="taxonomic scope" value="Eukaryota"/>
</dbReference>
<sequence length="519" mass="56109">MVALDATSLPVALPVSCIARLPSLLLSLPSEQQLNNVQVISKDLGGSAVEAFWSATSFLLASTVFQPIIAAFSNLYGRKALMNVSLVFFFVGSVVIAAGKNFTTVIIGRTVQGSGGGGITCLTTLIIVDKIPLRERGKWISLVGAMFSIGTVTGPLLGGGLAKQTLWRWIFWINLPILGIATVLIALFLDTAKEPGSFIGKLGVLDWVGMALFLPSATGFMIPITRGGVECPWDSWRTLVPLFVSSAGLIAFAMHQEYVATNPLIRTSVFKNLSASIILFQTIIYGIILGAVFLYLPLYFEAVKGMSPVMAGVAIFPWTLTVAPCAMITGIAISKTAQYRWANWLGWCLTVLGMSFLVCLKSDTSTGVWIVLCLVGGVGLGILYPAMLIAVQASSSTENQTYSTNLFTFFRAFGQALGIAVGGVVFQNMMERRMLSKPLVSDMAKEYSRDAVGLVQIIKAMPETEMKKQLTESFTYALMYTWVFVAVLSGFALVASFFLKGYELSSPEEVEQRNADDKK</sequence>
<gene>
    <name evidence="7" type="ORF">SETTUDRAFT_100357</name>
</gene>
<evidence type="ECO:0000256" key="2">
    <source>
        <dbReference type="ARBA" id="ARBA00022692"/>
    </source>
</evidence>
<dbReference type="GeneID" id="19394783"/>
<dbReference type="PANTHER" id="PTHR23501:SF59">
    <property type="entry name" value="MAJOR FACILITATOR SUPERFAMILY (MFS) PROFILE DOMAIN-CONTAINING PROTEIN-RELATED"/>
    <property type="match status" value="1"/>
</dbReference>
<dbReference type="GO" id="GO:0022857">
    <property type="term" value="F:transmembrane transporter activity"/>
    <property type="evidence" value="ECO:0007669"/>
    <property type="project" value="InterPro"/>
</dbReference>
<organism evidence="7 8">
    <name type="scientific">Exserohilum turcicum (strain 28A)</name>
    <name type="common">Northern leaf blight fungus</name>
    <name type="synonym">Setosphaeria turcica</name>
    <dbReference type="NCBI Taxonomy" id="671987"/>
    <lineage>
        <taxon>Eukaryota</taxon>
        <taxon>Fungi</taxon>
        <taxon>Dikarya</taxon>
        <taxon>Ascomycota</taxon>
        <taxon>Pezizomycotina</taxon>
        <taxon>Dothideomycetes</taxon>
        <taxon>Pleosporomycetidae</taxon>
        <taxon>Pleosporales</taxon>
        <taxon>Pleosporineae</taxon>
        <taxon>Pleosporaceae</taxon>
        <taxon>Exserohilum</taxon>
    </lineage>
</organism>
<dbReference type="Proteomes" id="UP000016935">
    <property type="component" value="Unassembled WGS sequence"/>
</dbReference>
<feature type="transmembrane region" description="Helical" evidence="5">
    <location>
        <begin position="204"/>
        <end position="224"/>
    </location>
</feature>
<proteinExistence type="predicted"/>
<keyword evidence="8" id="KW-1185">Reference proteome</keyword>
<evidence type="ECO:0000256" key="3">
    <source>
        <dbReference type="ARBA" id="ARBA00022989"/>
    </source>
</evidence>
<protein>
    <recommendedName>
        <fullName evidence="6">Major facilitator superfamily (MFS) profile domain-containing protein</fullName>
    </recommendedName>
</protein>
<dbReference type="Gene3D" id="1.20.1250.20">
    <property type="entry name" value="MFS general substrate transporter like domains"/>
    <property type="match status" value="1"/>
</dbReference>
<dbReference type="SUPFAM" id="SSF103473">
    <property type="entry name" value="MFS general substrate transporter"/>
    <property type="match status" value="1"/>
</dbReference>
<keyword evidence="4 5" id="KW-0472">Membrane</keyword>
<feature type="transmembrane region" description="Helical" evidence="5">
    <location>
        <begin position="308"/>
        <end position="333"/>
    </location>
</feature>
<evidence type="ECO:0000259" key="6">
    <source>
        <dbReference type="PROSITE" id="PS50850"/>
    </source>
</evidence>
<dbReference type="InterPro" id="IPR036259">
    <property type="entry name" value="MFS_trans_sf"/>
</dbReference>
<reference evidence="7 8" key="1">
    <citation type="journal article" date="2012" name="PLoS Pathog.">
        <title>Diverse lifestyles and strategies of plant pathogenesis encoded in the genomes of eighteen Dothideomycetes fungi.</title>
        <authorList>
            <person name="Ohm R.A."/>
            <person name="Feau N."/>
            <person name="Henrissat B."/>
            <person name="Schoch C.L."/>
            <person name="Horwitz B.A."/>
            <person name="Barry K.W."/>
            <person name="Condon B.J."/>
            <person name="Copeland A.C."/>
            <person name="Dhillon B."/>
            <person name="Glaser F."/>
            <person name="Hesse C.N."/>
            <person name="Kosti I."/>
            <person name="LaButti K."/>
            <person name="Lindquist E.A."/>
            <person name="Lucas S."/>
            <person name="Salamov A.A."/>
            <person name="Bradshaw R.E."/>
            <person name="Ciuffetti L."/>
            <person name="Hamelin R.C."/>
            <person name="Kema G.H.J."/>
            <person name="Lawrence C."/>
            <person name="Scott J.A."/>
            <person name="Spatafora J.W."/>
            <person name="Turgeon B.G."/>
            <person name="de Wit P.J.G.M."/>
            <person name="Zhong S."/>
            <person name="Goodwin S.B."/>
            <person name="Grigoriev I.V."/>
        </authorList>
    </citation>
    <scope>NUCLEOTIDE SEQUENCE [LARGE SCALE GENOMIC DNA]</scope>
    <source>
        <strain evidence="8">28A</strain>
    </source>
</reference>
<feature type="transmembrane region" description="Helical" evidence="5">
    <location>
        <begin position="236"/>
        <end position="255"/>
    </location>
</feature>
<dbReference type="OrthoDB" id="2351791at2759"/>
<feature type="transmembrane region" description="Helical" evidence="5">
    <location>
        <begin position="80"/>
        <end position="99"/>
    </location>
</feature>
<feature type="transmembrane region" description="Helical" evidence="5">
    <location>
        <begin position="339"/>
        <end position="360"/>
    </location>
</feature>
<evidence type="ECO:0000256" key="1">
    <source>
        <dbReference type="ARBA" id="ARBA00004141"/>
    </source>
</evidence>
<dbReference type="PANTHER" id="PTHR23501">
    <property type="entry name" value="MAJOR FACILITATOR SUPERFAMILY"/>
    <property type="match status" value="1"/>
</dbReference>